<comment type="cofactor">
    <cofactor evidence="8">
        <name>Zn(2+)</name>
        <dbReference type="ChEBI" id="CHEBI:29105"/>
    </cofactor>
    <text evidence="8">Binds 1 zinc ion per subunit.</text>
</comment>
<feature type="signal peptide" evidence="8">
    <location>
        <begin position="1"/>
        <end position="23"/>
    </location>
</feature>
<keyword evidence="2 8" id="KW-0479">Metal-binding</keyword>
<comment type="similarity">
    <text evidence="8">Belongs to the peptidase M48 family. BepA subfamily.</text>
</comment>
<dbReference type="AlphaFoldDB" id="A0A1R4HC83"/>
<evidence type="ECO:0000313" key="11">
    <source>
        <dbReference type="Proteomes" id="UP000195667"/>
    </source>
</evidence>
<evidence type="ECO:0000256" key="4">
    <source>
        <dbReference type="ARBA" id="ARBA00022764"/>
    </source>
</evidence>
<proteinExistence type="inferred from homology"/>
<evidence type="ECO:0000256" key="2">
    <source>
        <dbReference type="ARBA" id="ARBA00022723"/>
    </source>
</evidence>
<keyword evidence="1 8" id="KW-0645">Protease</keyword>
<dbReference type="GO" id="GO:0004222">
    <property type="term" value="F:metalloendopeptidase activity"/>
    <property type="evidence" value="ECO:0007669"/>
    <property type="project" value="InterPro"/>
</dbReference>
<gene>
    <name evidence="10" type="ORF">CRENPOLYSF1_50002</name>
</gene>
<dbReference type="InterPro" id="IPR019734">
    <property type="entry name" value="TPR_rpt"/>
</dbReference>
<comment type="function">
    <text evidence="8">Functions as both a chaperone and a metalloprotease. Maintains the integrity of the outer membrane by promoting either the assembly or the elimination of outer membrane proteins, depending on their folding state.</text>
</comment>
<dbReference type="RefSeq" id="WP_087144052.1">
    <property type="nucleotide sequence ID" value="NZ_FUKI01000126.1"/>
</dbReference>
<feature type="active site" evidence="8">
    <location>
        <position position="135"/>
    </location>
</feature>
<dbReference type="SUPFAM" id="SSF48452">
    <property type="entry name" value="TPR-like"/>
    <property type="match status" value="1"/>
</dbReference>
<evidence type="ECO:0000256" key="3">
    <source>
        <dbReference type="ARBA" id="ARBA00022729"/>
    </source>
</evidence>
<feature type="chain" id="PRO_5013412044" description="Putative beta-barrel assembly-enhancing protease" evidence="8">
    <location>
        <begin position="24"/>
        <end position="485"/>
    </location>
</feature>
<keyword evidence="11" id="KW-1185">Reference proteome</keyword>
<dbReference type="HAMAP" id="MF_00997">
    <property type="entry name" value="Protease_BepA"/>
    <property type="match status" value="1"/>
</dbReference>
<dbReference type="OrthoDB" id="9810445at2"/>
<name>A0A1R4HC83_9GAMM</name>
<evidence type="ECO:0000256" key="1">
    <source>
        <dbReference type="ARBA" id="ARBA00022670"/>
    </source>
</evidence>
<dbReference type="Pfam" id="PF13432">
    <property type="entry name" value="TPR_16"/>
    <property type="match status" value="1"/>
</dbReference>
<dbReference type="SMART" id="SM00028">
    <property type="entry name" value="TPR"/>
    <property type="match status" value="3"/>
</dbReference>
<dbReference type="InterPro" id="IPR011990">
    <property type="entry name" value="TPR-like_helical_dom_sf"/>
</dbReference>
<dbReference type="InterPro" id="IPR001915">
    <property type="entry name" value="Peptidase_M48"/>
</dbReference>
<accession>A0A1R4HC83</accession>
<feature type="binding site" evidence="8">
    <location>
        <position position="138"/>
    </location>
    <ligand>
        <name>Zn(2+)</name>
        <dbReference type="ChEBI" id="CHEBI:29105"/>
        <note>catalytic</note>
    </ligand>
</feature>
<feature type="domain" description="Peptidase M48" evidence="9">
    <location>
        <begin position="71"/>
        <end position="258"/>
    </location>
</feature>
<comment type="subcellular location">
    <subcellularLocation>
        <location evidence="8">Periplasm</location>
    </subcellularLocation>
</comment>
<dbReference type="Pfam" id="PF14559">
    <property type="entry name" value="TPR_19"/>
    <property type="match status" value="1"/>
</dbReference>
<dbReference type="Proteomes" id="UP000195667">
    <property type="component" value="Unassembled WGS sequence"/>
</dbReference>
<dbReference type="PANTHER" id="PTHR22726:SF1">
    <property type="entry name" value="METALLOENDOPEPTIDASE OMA1, MITOCHONDRIAL"/>
    <property type="match status" value="1"/>
</dbReference>
<keyword evidence="7 8" id="KW-0482">Metalloprotease</keyword>
<dbReference type="InterPro" id="IPR030873">
    <property type="entry name" value="Protease_BepA"/>
</dbReference>
<dbReference type="GO" id="GO:0016020">
    <property type="term" value="C:membrane"/>
    <property type="evidence" value="ECO:0007669"/>
    <property type="project" value="InterPro"/>
</dbReference>
<keyword evidence="5 8" id="KW-0378">Hydrolase</keyword>
<dbReference type="InterPro" id="IPR051156">
    <property type="entry name" value="Mito/Outer_Membr_Metalloprot"/>
</dbReference>
<protein>
    <recommendedName>
        <fullName evidence="8">Putative beta-barrel assembly-enhancing protease</fullName>
        <ecNumber evidence="8">3.4.-.-</ecNumber>
    </recommendedName>
</protein>
<feature type="active site" description="Proton donor" evidence="8">
    <location>
        <position position="203"/>
    </location>
</feature>
<dbReference type="GO" id="GO:0042597">
    <property type="term" value="C:periplasmic space"/>
    <property type="evidence" value="ECO:0007669"/>
    <property type="project" value="UniProtKB-SubCell"/>
</dbReference>
<dbReference type="Gene3D" id="3.30.2010.10">
    <property type="entry name" value="Metalloproteases ('zincins'), catalytic domain"/>
    <property type="match status" value="1"/>
</dbReference>
<sequence length="485" mass="54034" precursor="true">MTRKPRIRALALSLILFSPCSQAVDISKLTLPDMGDSSGTLITPAEEKELGEAFFRSLHAQIAINQDPEIQQYIQSIGEKLVASSDLPSNPFHFFVVMENDINAFAGPGGYIGVNAGLLLITEAESELASVLGHEIAHVTQRHLYRAAEAAKRMSIPTMAATLAAILLGSQSPQLGQAALVAIQAGSVQFQINFTREHEAEADRVGMQNLAEAHYDPRSMPTFFERMQQSTRYYGHNVPEFLRTHPVTASRISDTRGRADTYPYKQYPDSLAYQLIKAKIRVVTATNAADVHNYFQRGLSQGTTEQRSVARYGLGLIALSTQKHKDAEAIFQQLASEYPQQSHYAAALARTALDAKDYNTALTRYKKIVDQFPENDAIKLEYVAALLKTGNAEQARKTLGLLSVQTQKLPLYWQLLAQTYGELNQPAESHRYMAEYYYASGQVDQAILQIKLAQQVKDLSFQLSSILSERLSFFVDDYEKAKREQ</sequence>
<feature type="binding site" evidence="8">
    <location>
        <position position="134"/>
    </location>
    <ligand>
        <name>Zn(2+)</name>
        <dbReference type="ChEBI" id="CHEBI:29105"/>
        <note>catalytic</note>
    </ligand>
</feature>
<evidence type="ECO:0000259" key="9">
    <source>
        <dbReference type="Pfam" id="PF01435"/>
    </source>
</evidence>
<keyword evidence="3 8" id="KW-0732">Signal</keyword>
<keyword evidence="6 8" id="KW-0862">Zinc</keyword>
<organism evidence="10 11">
    <name type="scientific">Crenothrix polyspora</name>
    <dbReference type="NCBI Taxonomy" id="360316"/>
    <lineage>
        <taxon>Bacteria</taxon>
        <taxon>Pseudomonadati</taxon>
        <taxon>Pseudomonadota</taxon>
        <taxon>Gammaproteobacteria</taxon>
        <taxon>Methylococcales</taxon>
        <taxon>Crenotrichaceae</taxon>
        <taxon>Crenothrix</taxon>
    </lineage>
</organism>
<feature type="binding site" evidence="8">
    <location>
        <position position="199"/>
    </location>
    <ligand>
        <name>Zn(2+)</name>
        <dbReference type="ChEBI" id="CHEBI:29105"/>
        <note>catalytic</note>
    </ligand>
</feature>
<dbReference type="EC" id="3.4.-.-" evidence="8"/>
<dbReference type="GO" id="GO:0051603">
    <property type="term" value="P:proteolysis involved in protein catabolic process"/>
    <property type="evidence" value="ECO:0007669"/>
    <property type="project" value="TreeGrafter"/>
</dbReference>
<evidence type="ECO:0000256" key="6">
    <source>
        <dbReference type="ARBA" id="ARBA00022833"/>
    </source>
</evidence>
<dbReference type="PANTHER" id="PTHR22726">
    <property type="entry name" value="METALLOENDOPEPTIDASE OMA1"/>
    <property type="match status" value="1"/>
</dbReference>
<keyword evidence="4 8" id="KW-0574">Periplasm</keyword>
<evidence type="ECO:0000256" key="5">
    <source>
        <dbReference type="ARBA" id="ARBA00022801"/>
    </source>
</evidence>
<dbReference type="Pfam" id="PF01435">
    <property type="entry name" value="Peptidase_M48"/>
    <property type="match status" value="1"/>
</dbReference>
<evidence type="ECO:0000256" key="7">
    <source>
        <dbReference type="ARBA" id="ARBA00023049"/>
    </source>
</evidence>
<dbReference type="GO" id="GO:0008270">
    <property type="term" value="F:zinc ion binding"/>
    <property type="evidence" value="ECO:0007669"/>
    <property type="project" value="UniProtKB-UniRule"/>
</dbReference>
<evidence type="ECO:0000313" key="10">
    <source>
        <dbReference type="EMBL" id="SJM93874.1"/>
    </source>
</evidence>
<dbReference type="Gene3D" id="1.25.40.10">
    <property type="entry name" value="Tetratricopeptide repeat domain"/>
    <property type="match status" value="1"/>
</dbReference>
<dbReference type="CDD" id="cd07333">
    <property type="entry name" value="M48C_bepA_like"/>
    <property type="match status" value="1"/>
</dbReference>
<reference evidence="11" key="1">
    <citation type="submission" date="2017-02" db="EMBL/GenBank/DDBJ databases">
        <authorList>
            <person name="Daims H."/>
        </authorList>
    </citation>
    <scope>NUCLEOTIDE SEQUENCE [LARGE SCALE GENOMIC DNA]</scope>
</reference>
<evidence type="ECO:0000256" key="8">
    <source>
        <dbReference type="HAMAP-Rule" id="MF_00997"/>
    </source>
</evidence>
<dbReference type="EMBL" id="FUKI01000126">
    <property type="protein sequence ID" value="SJM93874.1"/>
    <property type="molecule type" value="Genomic_DNA"/>
</dbReference>